<comment type="subcellular location">
    <subcellularLocation>
        <location evidence="2">Endomembrane system</location>
        <topology evidence="2">Multi-pass membrane protein</topology>
    </subcellularLocation>
</comment>
<evidence type="ECO:0000313" key="10">
    <source>
        <dbReference type="Proteomes" id="UP000599578"/>
    </source>
</evidence>
<dbReference type="EMBL" id="BMLT01000003">
    <property type="protein sequence ID" value="GGO79228.1"/>
    <property type="molecule type" value="Genomic_DNA"/>
</dbReference>
<comment type="cofactor">
    <cofactor evidence="1">
        <name>Zn(2+)</name>
        <dbReference type="ChEBI" id="CHEBI:29105"/>
    </cofactor>
</comment>
<evidence type="ECO:0000256" key="7">
    <source>
        <dbReference type="SAM" id="Phobius"/>
    </source>
</evidence>
<feature type="transmembrane region" description="Helical" evidence="7">
    <location>
        <begin position="280"/>
        <end position="299"/>
    </location>
</feature>
<dbReference type="AlphaFoldDB" id="A0A917Z9X5"/>
<comment type="similarity">
    <text evidence="3">Belongs to the peptidase M50B family.</text>
</comment>
<protein>
    <recommendedName>
        <fullName evidence="8">Peptidase M50 domain-containing protein</fullName>
    </recommendedName>
</protein>
<dbReference type="InterPro" id="IPR008915">
    <property type="entry name" value="Peptidase_M50"/>
</dbReference>
<feature type="domain" description="Peptidase M50" evidence="8">
    <location>
        <begin position="198"/>
        <end position="301"/>
    </location>
</feature>
<keyword evidence="10" id="KW-1185">Reference proteome</keyword>
<evidence type="ECO:0000256" key="4">
    <source>
        <dbReference type="ARBA" id="ARBA00022692"/>
    </source>
</evidence>
<dbReference type="GO" id="GO:0005737">
    <property type="term" value="C:cytoplasm"/>
    <property type="evidence" value="ECO:0007669"/>
    <property type="project" value="TreeGrafter"/>
</dbReference>
<evidence type="ECO:0000259" key="8">
    <source>
        <dbReference type="Pfam" id="PF02163"/>
    </source>
</evidence>
<feature type="transmembrane region" description="Helical" evidence="7">
    <location>
        <begin position="384"/>
        <end position="404"/>
    </location>
</feature>
<reference evidence="9 10" key="1">
    <citation type="journal article" date="2014" name="Int. J. Syst. Evol. Microbiol.">
        <title>Complete genome sequence of Corynebacterium casei LMG S-19264T (=DSM 44701T), isolated from a smear-ripened cheese.</title>
        <authorList>
            <consortium name="US DOE Joint Genome Institute (JGI-PGF)"/>
            <person name="Walter F."/>
            <person name="Albersmeier A."/>
            <person name="Kalinowski J."/>
            <person name="Ruckert C."/>
        </authorList>
    </citation>
    <scope>NUCLEOTIDE SEQUENCE [LARGE SCALE GENOMIC DNA]</scope>
    <source>
        <strain evidence="9 10">CGMCC 1.7286</strain>
    </source>
</reference>
<feature type="transmembrane region" description="Helical" evidence="7">
    <location>
        <begin position="155"/>
        <end position="175"/>
    </location>
</feature>
<dbReference type="GO" id="GO:0016020">
    <property type="term" value="C:membrane"/>
    <property type="evidence" value="ECO:0007669"/>
    <property type="project" value="InterPro"/>
</dbReference>
<keyword evidence="5 7" id="KW-1133">Transmembrane helix</keyword>
<feature type="transmembrane region" description="Helical" evidence="7">
    <location>
        <begin position="187"/>
        <end position="206"/>
    </location>
</feature>
<evidence type="ECO:0000256" key="6">
    <source>
        <dbReference type="ARBA" id="ARBA00023136"/>
    </source>
</evidence>
<dbReference type="GO" id="GO:0004222">
    <property type="term" value="F:metalloendopeptidase activity"/>
    <property type="evidence" value="ECO:0007669"/>
    <property type="project" value="InterPro"/>
</dbReference>
<feature type="transmembrane region" description="Helical" evidence="7">
    <location>
        <begin position="424"/>
        <end position="445"/>
    </location>
</feature>
<sequence>MEQGIWYRVAGYRPELRRHARIYRQRFRGRLTYVLQDRTSGRHHLCSPSAYYMMSLMDGSRTVAQIRDMACEAFPDEVIDQSEVTKLLAMLFRSDVMQGSLPADALELTERGDRQSRRNRFLRFLNPLAVRIPLLDPDDFLTATSPWLRFLFTRWAALVYLLIVGYAVVLAGAHWKELTENITDRVMVAENLLIMLCVFPFVKAIHELGHGYVVKHWGGEVHEIGIMFLVFIPVPYVDASAAAAYSGKWQRALVGAAGILVELWLASLALFVWLTVEEGILRACAYNVMLIGGVSTLFFNGNPLLRYDGYYVLQDILEIPNLGSRSTRYIAYQVKKRLLGILDLQSPAHSKTEARWMLFYGIASFLYRITVVAAIVLFVASQYFVVGVLLAIWASFLMLGLPLIKQALFLLRASALRGRRVRALSAVGGSLLLVALLLLAVPLPYNTLAEGVVWTPGEGAIHSASQGVVEEVYVSRGERVGDGAPLLRLYDPYLDTEVEVHLARVRELELRMDEQSVLDRVGARVVEEQLRQARADLEQALVYRRNLQITSAGSGELVLPRAADLPGKFVQRGEILGYVAGFDTPVVRVAVGQDVIEQVRNHTDSVEMRLVQRFAEVVPARVLHEVPSLSNMLPSPALSTRGGGKFLLDAADPQQRRVLESIFNLEVVPLEAWPVSKLGMRVYVKFSHGWEPVGWRLYRSVRRVLLRQLDV</sequence>
<dbReference type="InterPro" id="IPR041881">
    <property type="entry name" value="PqqD_sf"/>
</dbReference>
<keyword evidence="6 7" id="KW-0472">Membrane</keyword>
<comment type="caution">
    <text evidence="9">The sequence shown here is derived from an EMBL/GenBank/DDBJ whole genome shotgun (WGS) entry which is preliminary data.</text>
</comment>
<gene>
    <name evidence="9" type="ORF">GCM10011348_12990</name>
</gene>
<dbReference type="PANTHER" id="PTHR13325:SF3">
    <property type="entry name" value="MEMBRANE-BOUND TRANSCRIPTION FACTOR SITE-2 PROTEASE"/>
    <property type="match status" value="1"/>
</dbReference>
<name>A0A917Z9X5_9GAMM</name>
<keyword evidence="4 7" id="KW-0812">Transmembrane</keyword>
<evidence type="ECO:0000313" key="9">
    <source>
        <dbReference type="EMBL" id="GGO79228.1"/>
    </source>
</evidence>
<evidence type="ECO:0000256" key="5">
    <source>
        <dbReference type="ARBA" id="ARBA00022989"/>
    </source>
</evidence>
<dbReference type="Pfam" id="PF02163">
    <property type="entry name" value="Peptidase_M50"/>
    <property type="match status" value="1"/>
</dbReference>
<evidence type="ECO:0000256" key="3">
    <source>
        <dbReference type="ARBA" id="ARBA00007931"/>
    </source>
</evidence>
<dbReference type="GO" id="GO:0012505">
    <property type="term" value="C:endomembrane system"/>
    <property type="evidence" value="ECO:0007669"/>
    <property type="project" value="UniProtKB-SubCell"/>
</dbReference>
<dbReference type="RefSeq" id="WP_188859650.1">
    <property type="nucleotide sequence ID" value="NZ_BMLT01000003.1"/>
</dbReference>
<dbReference type="PANTHER" id="PTHR13325">
    <property type="entry name" value="PROTEASE M50 MEMBRANE-BOUND TRANSCRIPTION FACTOR SITE 2 PROTEASE"/>
    <property type="match status" value="1"/>
</dbReference>
<evidence type="ECO:0000256" key="2">
    <source>
        <dbReference type="ARBA" id="ARBA00004127"/>
    </source>
</evidence>
<dbReference type="GO" id="GO:0031293">
    <property type="term" value="P:membrane protein intracellular domain proteolysis"/>
    <property type="evidence" value="ECO:0007669"/>
    <property type="project" value="TreeGrafter"/>
</dbReference>
<evidence type="ECO:0000256" key="1">
    <source>
        <dbReference type="ARBA" id="ARBA00001947"/>
    </source>
</evidence>
<feature type="transmembrane region" description="Helical" evidence="7">
    <location>
        <begin position="357"/>
        <end position="378"/>
    </location>
</feature>
<dbReference type="InterPro" id="IPR001193">
    <property type="entry name" value="MBTPS2"/>
</dbReference>
<feature type="transmembrane region" description="Helical" evidence="7">
    <location>
        <begin position="252"/>
        <end position="274"/>
    </location>
</feature>
<dbReference type="Gene3D" id="1.10.10.1150">
    <property type="entry name" value="Coenzyme PQQ synthesis protein D (PqqD)"/>
    <property type="match status" value="1"/>
</dbReference>
<proteinExistence type="inferred from homology"/>
<organism evidence="9 10">
    <name type="scientific">Marinobacterium nitratireducens</name>
    <dbReference type="NCBI Taxonomy" id="518897"/>
    <lineage>
        <taxon>Bacteria</taxon>
        <taxon>Pseudomonadati</taxon>
        <taxon>Pseudomonadota</taxon>
        <taxon>Gammaproteobacteria</taxon>
        <taxon>Oceanospirillales</taxon>
        <taxon>Oceanospirillaceae</taxon>
        <taxon>Marinobacterium</taxon>
    </lineage>
</organism>
<feature type="transmembrane region" description="Helical" evidence="7">
    <location>
        <begin position="226"/>
        <end position="245"/>
    </location>
</feature>
<dbReference type="Proteomes" id="UP000599578">
    <property type="component" value="Unassembled WGS sequence"/>
</dbReference>
<accession>A0A917Z9X5</accession>